<evidence type="ECO:0000256" key="1">
    <source>
        <dbReference type="SAM" id="MobiDB-lite"/>
    </source>
</evidence>
<protein>
    <submittedName>
        <fullName evidence="2">Uncharacterized protein</fullName>
    </submittedName>
</protein>
<dbReference type="EMBL" id="BAAAOH010000001">
    <property type="protein sequence ID" value="GAA1983392.1"/>
    <property type="molecule type" value="Genomic_DNA"/>
</dbReference>
<keyword evidence="3" id="KW-1185">Reference proteome</keyword>
<dbReference type="RefSeq" id="WP_425561337.1">
    <property type="nucleotide sequence ID" value="NZ_BAAAOH010000001.1"/>
</dbReference>
<organism evidence="2 3">
    <name type="scientific">Microbacterium pumilum</name>
    <dbReference type="NCBI Taxonomy" id="344165"/>
    <lineage>
        <taxon>Bacteria</taxon>
        <taxon>Bacillati</taxon>
        <taxon>Actinomycetota</taxon>
        <taxon>Actinomycetes</taxon>
        <taxon>Micrococcales</taxon>
        <taxon>Microbacteriaceae</taxon>
        <taxon>Microbacterium</taxon>
    </lineage>
</organism>
<comment type="caution">
    <text evidence="2">The sequence shown here is derived from an EMBL/GenBank/DDBJ whole genome shotgun (WGS) entry which is preliminary data.</text>
</comment>
<dbReference type="Proteomes" id="UP001500326">
    <property type="component" value="Unassembled WGS sequence"/>
</dbReference>
<feature type="compositionally biased region" description="Polar residues" evidence="1">
    <location>
        <begin position="24"/>
        <end position="59"/>
    </location>
</feature>
<sequence length="59" mass="6069">MAKNSSGGGYGKTDHSSKDVSSARLHQQSGPNNSFGGYTKINLGNGSFTMKRTSGGKSS</sequence>
<proteinExistence type="predicted"/>
<gene>
    <name evidence="2" type="ORF">GCM10009777_16550</name>
</gene>
<evidence type="ECO:0000313" key="3">
    <source>
        <dbReference type="Proteomes" id="UP001500326"/>
    </source>
</evidence>
<reference evidence="2 3" key="1">
    <citation type="journal article" date="2019" name="Int. J. Syst. Evol. Microbiol.">
        <title>The Global Catalogue of Microorganisms (GCM) 10K type strain sequencing project: providing services to taxonomists for standard genome sequencing and annotation.</title>
        <authorList>
            <consortium name="The Broad Institute Genomics Platform"/>
            <consortium name="The Broad Institute Genome Sequencing Center for Infectious Disease"/>
            <person name="Wu L."/>
            <person name="Ma J."/>
        </authorList>
    </citation>
    <scope>NUCLEOTIDE SEQUENCE [LARGE SCALE GENOMIC DNA]</scope>
    <source>
        <strain evidence="2 3">JCM 14902</strain>
    </source>
</reference>
<name>A0ABN2SBK0_9MICO</name>
<evidence type="ECO:0000313" key="2">
    <source>
        <dbReference type="EMBL" id="GAA1983392.1"/>
    </source>
</evidence>
<feature type="region of interest" description="Disordered" evidence="1">
    <location>
        <begin position="1"/>
        <end position="59"/>
    </location>
</feature>
<accession>A0ABN2SBK0</accession>
<feature type="compositionally biased region" description="Gly residues" evidence="1">
    <location>
        <begin position="1"/>
        <end position="11"/>
    </location>
</feature>